<reference evidence="1 2" key="1">
    <citation type="submission" date="2022-10" db="EMBL/GenBank/DDBJ databases">
        <title>Paucibacter sp. hw1 Genome sequencing.</title>
        <authorList>
            <person name="Park S."/>
        </authorList>
    </citation>
    <scope>NUCLEOTIDE SEQUENCE [LARGE SCALE GENOMIC DNA]</scope>
    <source>
        <strain evidence="2">hw1</strain>
    </source>
</reference>
<accession>A0ABT5K9S6</accession>
<dbReference type="RefSeq" id="WP_273598957.1">
    <property type="nucleotide sequence ID" value="NZ_JAQQXT010000001.1"/>
</dbReference>
<dbReference type="EMBL" id="JAQQXT010000001">
    <property type="protein sequence ID" value="MDC8770530.1"/>
    <property type="molecule type" value="Genomic_DNA"/>
</dbReference>
<evidence type="ECO:0000313" key="2">
    <source>
        <dbReference type="Proteomes" id="UP001221189"/>
    </source>
</evidence>
<name>A0ABT5K9S6_9BURK</name>
<organism evidence="1 2">
    <name type="scientific">Roseateles albus</name>
    <dbReference type="NCBI Taxonomy" id="2987525"/>
    <lineage>
        <taxon>Bacteria</taxon>
        <taxon>Pseudomonadati</taxon>
        <taxon>Pseudomonadota</taxon>
        <taxon>Betaproteobacteria</taxon>
        <taxon>Burkholderiales</taxon>
        <taxon>Sphaerotilaceae</taxon>
        <taxon>Roseateles</taxon>
    </lineage>
</organism>
<comment type="caution">
    <text evidence="1">The sequence shown here is derived from an EMBL/GenBank/DDBJ whole genome shotgun (WGS) entry which is preliminary data.</text>
</comment>
<gene>
    <name evidence="1" type="ORF">PRZ03_03015</name>
</gene>
<evidence type="ECO:0000313" key="1">
    <source>
        <dbReference type="EMBL" id="MDC8770530.1"/>
    </source>
</evidence>
<protein>
    <submittedName>
        <fullName evidence="1">Uncharacterized protein</fullName>
    </submittedName>
</protein>
<proteinExistence type="predicted"/>
<sequence>MVDLEFPFVPKSTRSLARGQFWSIPLSDGRFGAGCVIGTHLKEGKQSSRIFIAGVVRWVGIHPPKAANLQGQPVISFAFAHLKAITESGGSILGEAELQLEHAPPEAEALSMPTWGYGMPRMLAQREAENAG</sequence>
<keyword evidence="2" id="KW-1185">Reference proteome</keyword>
<dbReference type="Proteomes" id="UP001221189">
    <property type="component" value="Unassembled WGS sequence"/>
</dbReference>